<protein>
    <submittedName>
        <fullName evidence="1">Uncharacterized protein</fullName>
    </submittedName>
</protein>
<keyword evidence="2" id="KW-1185">Reference proteome</keyword>
<accession>A0A5B7JH69</accession>
<organism evidence="1 2">
    <name type="scientific">Portunus trituberculatus</name>
    <name type="common">Swimming crab</name>
    <name type="synonym">Neptunus trituberculatus</name>
    <dbReference type="NCBI Taxonomy" id="210409"/>
    <lineage>
        <taxon>Eukaryota</taxon>
        <taxon>Metazoa</taxon>
        <taxon>Ecdysozoa</taxon>
        <taxon>Arthropoda</taxon>
        <taxon>Crustacea</taxon>
        <taxon>Multicrustacea</taxon>
        <taxon>Malacostraca</taxon>
        <taxon>Eumalacostraca</taxon>
        <taxon>Eucarida</taxon>
        <taxon>Decapoda</taxon>
        <taxon>Pleocyemata</taxon>
        <taxon>Brachyura</taxon>
        <taxon>Eubrachyura</taxon>
        <taxon>Portunoidea</taxon>
        <taxon>Portunidae</taxon>
        <taxon>Portuninae</taxon>
        <taxon>Portunus</taxon>
    </lineage>
</organism>
<proteinExistence type="predicted"/>
<comment type="caution">
    <text evidence="1">The sequence shown here is derived from an EMBL/GenBank/DDBJ whole genome shotgun (WGS) entry which is preliminary data.</text>
</comment>
<dbReference type="EMBL" id="VSRR010109853">
    <property type="protein sequence ID" value="MPC97411.1"/>
    <property type="molecule type" value="Genomic_DNA"/>
</dbReference>
<dbReference type="AlphaFoldDB" id="A0A5B7JH69"/>
<evidence type="ECO:0000313" key="2">
    <source>
        <dbReference type="Proteomes" id="UP000324222"/>
    </source>
</evidence>
<gene>
    <name evidence="1" type="ORF">E2C01_092726</name>
</gene>
<reference evidence="1 2" key="1">
    <citation type="submission" date="2019-05" db="EMBL/GenBank/DDBJ databases">
        <title>Another draft genome of Portunus trituberculatus and its Hox gene families provides insights of decapod evolution.</title>
        <authorList>
            <person name="Jeong J.-H."/>
            <person name="Song I."/>
            <person name="Kim S."/>
            <person name="Choi T."/>
            <person name="Kim D."/>
            <person name="Ryu S."/>
            <person name="Kim W."/>
        </authorList>
    </citation>
    <scope>NUCLEOTIDE SEQUENCE [LARGE SCALE GENOMIC DNA]</scope>
    <source>
        <tissue evidence="1">Muscle</tissue>
    </source>
</reference>
<evidence type="ECO:0000313" key="1">
    <source>
        <dbReference type="EMBL" id="MPC97411.1"/>
    </source>
</evidence>
<name>A0A5B7JH69_PORTR</name>
<sequence>MIDEESGLETEYVFEEEDGISLEETILALTKELGLHRQVSDGAKHLEDELLKIQGKGKNAGKLG</sequence>
<dbReference type="Proteomes" id="UP000324222">
    <property type="component" value="Unassembled WGS sequence"/>
</dbReference>
<dbReference type="OrthoDB" id="5792673at2759"/>